<protein>
    <submittedName>
        <fullName evidence="1">Uncharacterized protein</fullName>
    </submittedName>
</protein>
<evidence type="ECO:0000313" key="1">
    <source>
        <dbReference type="EMBL" id="KKM75384.1"/>
    </source>
</evidence>
<reference evidence="1" key="1">
    <citation type="journal article" date="2015" name="Nature">
        <title>Complex archaea that bridge the gap between prokaryotes and eukaryotes.</title>
        <authorList>
            <person name="Spang A."/>
            <person name="Saw J.H."/>
            <person name="Jorgensen S.L."/>
            <person name="Zaremba-Niedzwiedzka K."/>
            <person name="Martijn J."/>
            <person name="Lind A.E."/>
            <person name="van Eijk R."/>
            <person name="Schleper C."/>
            <person name="Guy L."/>
            <person name="Ettema T.J."/>
        </authorList>
    </citation>
    <scope>NUCLEOTIDE SEQUENCE</scope>
</reference>
<organism evidence="1">
    <name type="scientific">marine sediment metagenome</name>
    <dbReference type="NCBI Taxonomy" id="412755"/>
    <lineage>
        <taxon>unclassified sequences</taxon>
        <taxon>metagenomes</taxon>
        <taxon>ecological metagenomes</taxon>
    </lineage>
</organism>
<name>A0A0F9K016_9ZZZZ</name>
<gene>
    <name evidence="1" type="ORF">LCGC14_1390740</name>
</gene>
<sequence>MPTASIALVPVPVWDIELITPQHLIQNVLGISMNPSFYYLTTSQFPNGAANYNPSAGSAGGTGVVSFVDEHEGLVGDHFGTTSAVFAQSYWYPWWMMQFGQGSVNPGVIYPSPGGVVAVLDYLIATNGVTNIGTGVMVLAFNGTGCSFNEQPQGSSPRGGFGIVGDGAGNLQFVTWEGGTGNVLSTVAIGAAIVPDFSLWSTYRFIIQAGDDVNPALLSLEVNGTVVVDQLEFGSGTLQRPDEAVAGGYMWCTMYAGRVPAGAEVFVRFHGRWGRSLPSGVAVQPQ</sequence>
<accession>A0A0F9K016</accession>
<dbReference type="AlphaFoldDB" id="A0A0F9K016"/>
<dbReference type="EMBL" id="LAZR01008986">
    <property type="protein sequence ID" value="KKM75384.1"/>
    <property type="molecule type" value="Genomic_DNA"/>
</dbReference>
<comment type="caution">
    <text evidence="1">The sequence shown here is derived from an EMBL/GenBank/DDBJ whole genome shotgun (WGS) entry which is preliminary data.</text>
</comment>
<proteinExistence type="predicted"/>